<name>A0AAW1IKY0_SAPOF</name>
<dbReference type="SUPFAM" id="SSF57997">
    <property type="entry name" value="Tropomyosin"/>
    <property type="match status" value="1"/>
</dbReference>
<evidence type="ECO:0000313" key="3">
    <source>
        <dbReference type="Proteomes" id="UP001443914"/>
    </source>
</evidence>
<feature type="coiled-coil region" evidence="1">
    <location>
        <begin position="384"/>
        <end position="460"/>
    </location>
</feature>
<keyword evidence="3" id="KW-1185">Reference proteome</keyword>
<comment type="caution">
    <text evidence="2">The sequence shown here is derived from an EMBL/GenBank/DDBJ whole genome shotgun (WGS) entry which is preliminary data.</text>
</comment>
<dbReference type="Proteomes" id="UP001443914">
    <property type="component" value="Unassembled WGS sequence"/>
</dbReference>
<feature type="coiled-coil region" evidence="1">
    <location>
        <begin position="116"/>
        <end position="143"/>
    </location>
</feature>
<accession>A0AAW1IKY0</accession>
<keyword evidence="1" id="KW-0175">Coiled coil</keyword>
<feature type="coiled-coil region" evidence="1">
    <location>
        <begin position="197"/>
        <end position="238"/>
    </location>
</feature>
<evidence type="ECO:0000256" key="1">
    <source>
        <dbReference type="SAM" id="Coils"/>
    </source>
</evidence>
<proteinExistence type="predicted"/>
<dbReference type="AlphaFoldDB" id="A0AAW1IKY0"/>
<gene>
    <name evidence="2" type="ORF">RND81_09G096800</name>
</gene>
<protein>
    <submittedName>
        <fullName evidence="2">Uncharacterized protein</fullName>
    </submittedName>
</protein>
<sequence>MVVYNLDETPDVFITPYYYEDEFVFEMALIEKEEASKPIRSIDLRKDKLLIHGTEIRESMVRRLRESLLLRPKHNYIYVNCNGETYVLIGEKLYRPIDNVIFDWSSFGVIVPNSVNASLQKQVEELEKAVEKLNKEGEIAKASLIASNDEVNELKKVQNEMGLEVQKAYEKVALINFKGERAKMEMHTMRDQLLSEISTANKRNYDLEVKLKKLKNEMLSVRSELHSTKEQLKSTEENANVFFEHFCVAHKELSSIRSEFHAMCDRLSSEISTSDKRNYDLEMKSKSLENELSLLRSELFSTKDRSGKNVKELEGQLCVANKELSSIQSELHTTRDRLLSEITISNKRNYDLEMKSERLANQLFLLQSELHSVKNRLEFSDKTGKELEEQLSSFKNTCEDMKDELEKIQIQYYMASKEVQNTKIILEFSTKEVEELKDQIKCYEEEHQCMELQIQKITNNHIKLINSEV</sequence>
<reference evidence="2" key="1">
    <citation type="submission" date="2024-03" db="EMBL/GenBank/DDBJ databases">
        <title>WGS assembly of Saponaria officinalis var. Norfolk2.</title>
        <authorList>
            <person name="Jenkins J."/>
            <person name="Shu S."/>
            <person name="Grimwood J."/>
            <person name="Barry K."/>
            <person name="Goodstein D."/>
            <person name="Schmutz J."/>
            <person name="Leebens-Mack J."/>
            <person name="Osbourn A."/>
        </authorList>
    </citation>
    <scope>NUCLEOTIDE SEQUENCE [LARGE SCALE GENOMIC DNA]</scope>
    <source>
        <strain evidence="2">JIC</strain>
    </source>
</reference>
<evidence type="ECO:0000313" key="2">
    <source>
        <dbReference type="EMBL" id="KAK9689992.1"/>
    </source>
</evidence>
<dbReference type="EMBL" id="JBDFQZ010000009">
    <property type="protein sequence ID" value="KAK9689992.1"/>
    <property type="molecule type" value="Genomic_DNA"/>
</dbReference>
<organism evidence="2 3">
    <name type="scientific">Saponaria officinalis</name>
    <name type="common">Common soapwort</name>
    <name type="synonym">Lychnis saponaria</name>
    <dbReference type="NCBI Taxonomy" id="3572"/>
    <lineage>
        <taxon>Eukaryota</taxon>
        <taxon>Viridiplantae</taxon>
        <taxon>Streptophyta</taxon>
        <taxon>Embryophyta</taxon>
        <taxon>Tracheophyta</taxon>
        <taxon>Spermatophyta</taxon>
        <taxon>Magnoliopsida</taxon>
        <taxon>eudicotyledons</taxon>
        <taxon>Gunneridae</taxon>
        <taxon>Pentapetalae</taxon>
        <taxon>Caryophyllales</taxon>
        <taxon>Caryophyllaceae</taxon>
        <taxon>Caryophylleae</taxon>
        <taxon>Saponaria</taxon>
    </lineage>
</organism>